<accession>A0AAN7Y942</accession>
<dbReference type="GO" id="GO:0016192">
    <property type="term" value="P:vesicle-mediated transport"/>
    <property type="evidence" value="ECO:0007669"/>
    <property type="project" value="UniProtKB-KW"/>
</dbReference>
<keyword evidence="3" id="KW-0813">Transport</keyword>
<feature type="transmembrane region" description="Helical" evidence="12">
    <location>
        <begin position="60"/>
        <end position="81"/>
    </location>
</feature>
<dbReference type="Pfam" id="PF00810">
    <property type="entry name" value="ER_lumen_recept"/>
    <property type="match status" value="1"/>
</dbReference>
<feature type="transmembrane region" description="Helical" evidence="12">
    <location>
        <begin position="93"/>
        <end position="117"/>
    </location>
</feature>
<feature type="compositionally biased region" description="Low complexity" evidence="11">
    <location>
        <begin position="317"/>
        <end position="326"/>
    </location>
</feature>
<evidence type="ECO:0000256" key="5">
    <source>
        <dbReference type="ARBA" id="ARBA00022824"/>
    </source>
</evidence>
<dbReference type="GO" id="GO:0005789">
    <property type="term" value="C:endoplasmic reticulum membrane"/>
    <property type="evidence" value="ECO:0007669"/>
    <property type="project" value="UniProtKB-SubCell"/>
</dbReference>
<feature type="transmembrane region" description="Helical" evidence="12">
    <location>
        <begin position="129"/>
        <end position="149"/>
    </location>
</feature>
<dbReference type="PRINTS" id="PR00660">
    <property type="entry name" value="ERLUMENR"/>
</dbReference>
<evidence type="ECO:0000256" key="2">
    <source>
        <dbReference type="ARBA" id="ARBA00010120"/>
    </source>
</evidence>
<evidence type="ECO:0000313" key="13">
    <source>
        <dbReference type="EMBL" id="KAK5090240.1"/>
    </source>
</evidence>
<keyword evidence="8 12" id="KW-1133">Transmembrane helix</keyword>
<evidence type="ECO:0000256" key="6">
    <source>
        <dbReference type="ARBA" id="ARBA00022892"/>
    </source>
</evidence>
<keyword evidence="10" id="KW-0675">Receptor</keyword>
<dbReference type="EMBL" id="JAVRRJ010000001">
    <property type="protein sequence ID" value="KAK5090240.1"/>
    <property type="molecule type" value="Genomic_DNA"/>
</dbReference>
<dbReference type="PANTHER" id="PTHR10585">
    <property type="entry name" value="ER LUMEN PROTEIN RETAINING RECEPTOR"/>
    <property type="match status" value="1"/>
</dbReference>
<gene>
    <name evidence="13" type="ORF">LTR05_000411</name>
</gene>
<keyword evidence="14" id="KW-1185">Reference proteome</keyword>
<feature type="transmembrane region" description="Helical" evidence="12">
    <location>
        <begin position="161"/>
        <end position="179"/>
    </location>
</feature>
<evidence type="ECO:0000256" key="12">
    <source>
        <dbReference type="SAM" id="Phobius"/>
    </source>
</evidence>
<keyword evidence="6" id="KW-0931">ER-Golgi transport</keyword>
<dbReference type="Proteomes" id="UP001309876">
    <property type="component" value="Unassembled WGS sequence"/>
</dbReference>
<dbReference type="GO" id="GO:0006621">
    <property type="term" value="P:protein retention in ER lumen"/>
    <property type="evidence" value="ECO:0007669"/>
    <property type="project" value="InterPro"/>
</dbReference>
<feature type="transmembrane region" description="Helical" evidence="12">
    <location>
        <begin position="34"/>
        <end position="54"/>
    </location>
</feature>
<evidence type="ECO:0000256" key="11">
    <source>
        <dbReference type="SAM" id="MobiDB-lite"/>
    </source>
</evidence>
<comment type="subcellular location">
    <subcellularLocation>
        <location evidence="1">Endoplasmic reticulum membrane</location>
        <topology evidence="1">Multi-pass membrane protein</topology>
    </subcellularLocation>
</comment>
<reference evidence="13 14" key="1">
    <citation type="submission" date="2023-08" db="EMBL/GenBank/DDBJ databases">
        <title>Black Yeasts Isolated from many extreme environments.</title>
        <authorList>
            <person name="Coleine C."/>
            <person name="Stajich J.E."/>
            <person name="Selbmann L."/>
        </authorList>
    </citation>
    <scope>NUCLEOTIDE SEQUENCE [LARGE SCALE GENOMIC DNA]</scope>
    <source>
        <strain evidence="13 14">CCFEE 5910</strain>
    </source>
</reference>
<dbReference type="GO" id="GO:0046923">
    <property type="term" value="F:ER retention sequence binding"/>
    <property type="evidence" value="ECO:0007669"/>
    <property type="project" value="InterPro"/>
</dbReference>
<feature type="compositionally biased region" description="Polar residues" evidence="11">
    <location>
        <begin position="286"/>
        <end position="296"/>
    </location>
</feature>
<feature type="compositionally biased region" description="Basic and acidic residues" evidence="11">
    <location>
        <begin position="273"/>
        <end position="285"/>
    </location>
</feature>
<organism evidence="13 14">
    <name type="scientific">Lithohypha guttulata</name>
    <dbReference type="NCBI Taxonomy" id="1690604"/>
    <lineage>
        <taxon>Eukaryota</taxon>
        <taxon>Fungi</taxon>
        <taxon>Dikarya</taxon>
        <taxon>Ascomycota</taxon>
        <taxon>Pezizomycotina</taxon>
        <taxon>Eurotiomycetes</taxon>
        <taxon>Chaetothyriomycetidae</taxon>
        <taxon>Chaetothyriales</taxon>
        <taxon>Trichomeriaceae</taxon>
        <taxon>Lithohypha</taxon>
    </lineage>
</organism>
<keyword evidence="9 12" id="KW-0472">Membrane</keyword>
<evidence type="ECO:0000256" key="3">
    <source>
        <dbReference type="ARBA" id="ARBA00022448"/>
    </source>
</evidence>
<evidence type="ECO:0000256" key="10">
    <source>
        <dbReference type="ARBA" id="ARBA00023170"/>
    </source>
</evidence>
<keyword evidence="4 12" id="KW-0812">Transmembrane</keyword>
<evidence type="ECO:0000256" key="7">
    <source>
        <dbReference type="ARBA" id="ARBA00022927"/>
    </source>
</evidence>
<dbReference type="InterPro" id="IPR000133">
    <property type="entry name" value="ER_ret_rcpt"/>
</dbReference>
<protein>
    <recommendedName>
        <fullName evidence="15">ER lumen protein-retaining receptor</fullName>
    </recommendedName>
</protein>
<evidence type="ECO:0000256" key="4">
    <source>
        <dbReference type="ARBA" id="ARBA00022692"/>
    </source>
</evidence>
<keyword evidence="5" id="KW-0256">Endoplasmic reticulum</keyword>
<feature type="compositionally biased region" description="Acidic residues" evidence="11">
    <location>
        <begin position="245"/>
        <end position="255"/>
    </location>
</feature>
<dbReference type="AlphaFoldDB" id="A0AAN7Y942"/>
<proteinExistence type="inferred from homology"/>
<name>A0AAN7Y942_9EURO</name>
<evidence type="ECO:0000256" key="1">
    <source>
        <dbReference type="ARBA" id="ARBA00004477"/>
    </source>
</evidence>
<feature type="transmembrane region" description="Helical" evidence="12">
    <location>
        <begin position="191"/>
        <end position="210"/>
    </location>
</feature>
<keyword evidence="7" id="KW-0653">Protein transport</keyword>
<comment type="caution">
    <text evidence="13">The sequence shown here is derived from an EMBL/GenBank/DDBJ whole genome shotgun (WGS) entry which is preliminary data.</text>
</comment>
<evidence type="ECO:0000313" key="14">
    <source>
        <dbReference type="Proteomes" id="UP001309876"/>
    </source>
</evidence>
<comment type="similarity">
    <text evidence="2">Belongs to the ERD2 family.</text>
</comment>
<feature type="region of interest" description="Disordered" evidence="11">
    <location>
        <begin position="244"/>
        <end position="326"/>
    </location>
</feature>
<sequence>MNIFRILGDLSHTASKCILIWAIHSNRSAEGVSLITQFLYFLVFITRYLDLFWIPPNWHWWNFILKNFYIWTSIYITYIMTRHYARTREREKAWKLAIYILIFSAVAGPISSVLYRVTYAGKGTDFTEILWAFSIVLESLCVVPQLLLLRQTSVPTVIDSYYLVTLGSYRAFYILNWIWRAAHSDYPDAISVVFGIIQTAFYIDFAWVYYTRQRVKLRGGTVVDTDDLSKGFLVNRFAKGRPADEDAIESGDADGEQDRSKFNQWGARGVSIRADDTLDQHDRPQRSSTRPGSSEETVALTDPDRFLSDDDDDDAPAIDVSASHGR</sequence>
<evidence type="ECO:0000256" key="9">
    <source>
        <dbReference type="ARBA" id="ARBA00023136"/>
    </source>
</evidence>
<evidence type="ECO:0008006" key="15">
    <source>
        <dbReference type="Google" id="ProtNLM"/>
    </source>
</evidence>
<dbReference type="GO" id="GO:0015031">
    <property type="term" value="P:protein transport"/>
    <property type="evidence" value="ECO:0007669"/>
    <property type="project" value="UniProtKB-KW"/>
</dbReference>
<evidence type="ECO:0000256" key="8">
    <source>
        <dbReference type="ARBA" id="ARBA00022989"/>
    </source>
</evidence>